<gene>
    <name evidence="1" type="ORF">BDR25DRAFT_24747</name>
</gene>
<comment type="caution">
    <text evidence="1">The sequence shown here is derived from an EMBL/GenBank/DDBJ whole genome shotgun (WGS) entry which is preliminary data.</text>
</comment>
<sequence>MLHRFQMIQRYFGTNPARTSFYSATTRCNRNFAWKNMFHTPACRSPARLGLKRKHATATTIVLCHVQLLRSDSR</sequence>
<organism evidence="1 2">
    <name type="scientific">Lindgomyces ingoldianus</name>
    <dbReference type="NCBI Taxonomy" id="673940"/>
    <lineage>
        <taxon>Eukaryota</taxon>
        <taxon>Fungi</taxon>
        <taxon>Dikarya</taxon>
        <taxon>Ascomycota</taxon>
        <taxon>Pezizomycotina</taxon>
        <taxon>Dothideomycetes</taxon>
        <taxon>Pleosporomycetidae</taxon>
        <taxon>Pleosporales</taxon>
        <taxon>Lindgomycetaceae</taxon>
        <taxon>Lindgomyces</taxon>
    </lineage>
</organism>
<proteinExistence type="predicted"/>
<protein>
    <submittedName>
        <fullName evidence="1">Uncharacterized protein</fullName>
    </submittedName>
</protein>
<dbReference type="EMBL" id="MU003505">
    <property type="protein sequence ID" value="KAF2471198.1"/>
    <property type="molecule type" value="Genomic_DNA"/>
</dbReference>
<keyword evidence="2" id="KW-1185">Reference proteome</keyword>
<name>A0ACB6QW03_9PLEO</name>
<dbReference type="Proteomes" id="UP000799755">
    <property type="component" value="Unassembled WGS sequence"/>
</dbReference>
<reference evidence="1" key="1">
    <citation type="journal article" date="2020" name="Stud. Mycol.">
        <title>101 Dothideomycetes genomes: a test case for predicting lifestyles and emergence of pathogens.</title>
        <authorList>
            <person name="Haridas S."/>
            <person name="Albert R."/>
            <person name="Binder M."/>
            <person name="Bloem J."/>
            <person name="Labutti K."/>
            <person name="Salamov A."/>
            <person name="Andreopoulos B."/>
            <person name="Baker S."/>
            <person name="Barry K."/>
            <person name="Bills G."/>
            <person name="Bluhm B."/>
            <person name="Cannon C."/>
            <person name="Castanera R."/>
            <person name="Culley D."/>
            <person name="Daum C."/>
            <person name="Ezra D."/>
            <person name="Gonzalez J."/>
            <person name="Henrissat B."/>
            <person name="Kuo A."/>
            <person name="Liang C."/>
            <person name="Lipzen A."/>
            <person name="Lutzoni F."/>
            <person name="Magnuson J."/>
            <person name="Mondo S."/>
            <person name="Nolan M."/>
            <person name="Ohm R."/>
            <person name="Pangilinan J."/>
            <person name="Park H.-J."/>
            <person name="Ramirez L."/>
            <person name="Alfaro M."/>
            <person name="Sun H."/>
            <person name="Tritt A."/>
            <person name="Yoshinaga Y."/>
            <person name="Zwiers L.-H."/>
            <person name="Turgeon B."/>
            <person name="Goodwin S."/>
            <person name="Spatafora J."/>
            <person name="Crous P."/>
            <person name="Grigoriev I."/>
        </authorList>
    </citation>
    <scope>NUCLEOTIDE SEQUENCE</scope>
    <source>
        <strain evidence="1">ATCC 200398</strain>
    </source>
</reference>
<evidence type="ECO:0000313" key="1">
    <source>
        <dbReference type="EMBL" id="KAF2471198.1"/>
    </source>
</evidence>
<accession>A0ACB6QW03</accession>
<evidence type="ECO:0000313" key="2">
    <source>
        <dbReference type="Proteomes" id="UP000799755"/>
    </source>
</evidence>